<evidence type="ECO:0000313" key="1">
    <source>
        <dbReference type="EMBL" id="ASK46940.1"/>
    </source>
</evidence>
<reference evidence="1" key="1">
    <citation type="submission" date="2016-10" db="EMBL/GenBank/DDBJ databases">
        <title>Agrobacterium Ti plasmids: Classification based on T-DNA and Vir regions organization.</title>
        <authorList>
            <person name="Nabi N."/>
            <person name="Vial L."/>
            <person name="Ben Hafsa A."/>
            <person name="Chapulliot D."/>
            <person name="Berard A."/>
            <person name="Chauveau A."/>
            <person name="Le Paslier M.-C."/>
            <person name="Harzallah Skhiri F."/>
            <person name="Brunel D."/>
            <person name="Nesme X."/>
            <person name="Chaouachi M."/>
        </authorList>
    </citation>
    <scope>NUCLEOTIDE SEQUENCE</scope>
    <source>
        <strain evidence="1">CFBP2407</strain>
        <plasmid evidence="1">pTi_CFBP2407</plasmid>
    </source>
</reference>
<name>A0A2Z2PWV3_AGRTU</name>
<organism evidence="1">
    <name type="scientific">Agrobacterium tumefaciens</name>
    <dbReference type="NCBI Taxonomy" id="358"/>
    <lineage>
        <taxon>Bacteria</taxon>
        <taxon>Pseudomonadati</taxon>
        <taxon>Pseudomonadota</taxon>
        <taxon>Alphaproteobacteria</taxon>
        <taxon>Hyphomicrobiales</taxon>
        <taxon>Rhizobiaceae</taxon>
        <taxon>Rhizobium/Agrobacterium group</taxon>
        <taxon>Agrobacterium</taxon>
        <taxon>Agrobacterium tumefaciens complex</taxon>
    </lineage>
</organism>
<dbReference type="EMBL" id="KY000060">
    <property type="protein sequence ID" value="ASK46940.1"/>
    <property type="molecule type" value="Genomic_DNA"/>
</dbReference>
<proteinExistence type="predicted"/>
<dbReference type="AlphaFoldDB" id="A0A2Z2PWV3"/>
<protein>
    <submittedName>
        <fullName evidence="1">Uncharacterized protein</fullName>
    </submittedName>
</protein>
<geneLocation type="plasmid" evidence="1">
    <name>pTi_CFBP2407</name>
</geneLocation>
<sequence length="111" mass="11677">MSIAAIAGSFQRPRPGTIIFAVSSGRAQILISSAAACEAEPAKMHARVSAMWSIAFSETGGGNFRVFEINPASWAVAEMAMRFAPLHLVRASANFAWSPGALDVVPRSSAL</sequence>
<keyword evidence="1" id="KW-0614">Plasmid</keyword>
<accession>A0A2Z2PWV3</accession>